<evidence type="ECO:0000313" key="1">
    <source>
        <dbReference type="EMBL" id="NUU15037.1"/>
    </source>
</evidence>
<keyword evidence="2" id="KW-1185">Reference proteome</keyword>
<dbReference type="RefSeq" id="WP_175352490.1">
    <property type="nucleotide sequence ID" value="NZ_BAAAWQ010000001.1"/>
</dbReference>
<dbReference type="EMBL" id="JABMCE010000084">
    <property type="protein sequence ID" value="NUU15037.1"/>
    <property type="molecule type" value="Genomic_DNA"/>
</dbReference>
<protein>
    <submittedName>
        <fullName evidence="1">Uncharacterized protein</fullName>
    </submittedName>
</protein>
<reference evidence="1 2" key="1">
    <citation type="submission" date="2020-05" db="EMBL/GenBank/DDBJ databases">
        <title>Genome Sequencing of Type Strains.</title>
        <authorList>
            <person name="Lemaire J.F."/>
            <person name="Inderbitzin P."/>
            <person name="Gregorio O.A."/>
            <person name="Collins S.B."/>
            <person name="Wespe N."/>
            <person name="Knight-Connoni V."/>
        </authorList>
    </citation>
    <scope>NUCLEOTIDE SEQUENCE [LARGE SCALE GENOMIC DNA]</scope>
    <source>
        <strain evidence="1 2">ATCC 19096</strain>
    </source>
</reference>
<sequence length="55" mass="5752">MSWDDLGIDPSGGLVSFSMVVNDNDGAGRKGYIEWASGIGNGKDSGLFRGFVLDA</sequence>
<accession>A0ABX2MH10</accession>
<gene>
    <name evidence="1" type="ORF">HP507_14475</name>
</gene>
<name>A0ABX2MH10_9MICO</name>
<proteinExistence type="predicted"/>
<evidence type="ECO:0000313" key="2">
    <source>
        <dbReference type="Proteomes" id="UP000573001"/>
    </source>
</evidence>
<dbReference type="Proteomes" id="UP000573001">
    <property type="component" value="Unassembled WGS sequence"/>
</dbReference>
<comment type="caution">
    <text evidence="1">The sequence shown here is derived from an EMBL/GenBank/DDBJ whole genome shotgun (WGS) entry which is preliminary data.</text>
</comment>
<organism evidence="1 2">
    <name type="scientific">Curtobacterium pusillum</name>
    <dbReference type="NCBI Taxonomy" id="69373"/>
    <lineage>
        <taxon>Bacteria</taxon>
        <taxon>Bacillati</taxon>
        <taxon>Actinomycetota</taxon>
        <taxon>Actinomycetes</taxon>
        <taxon>Micrococcales</taxon>
        <taxon>Microbacteriaceae</taxon>
        <taxon>Curtobacterium</taxon>
    </lineage>
</organism>